<evidence type="ECO:0000313" key="1">
    <source>
        <dbReference type="EMBL" id="CRH02887.1"/>
    </source>
</evidence>
<dbReference type="RefSeq" id="XP_028535407.1">
    <property type="nucleotide sequence ID" value="XM_028679722.1"/>
</dbReference>
<dbReference type="VEuPathDB" id="PlasmoDB:PRELSG_1462200"/>
<evidence type="ECO:0000313" key="2">
    <source>
        <dbReference type="Proteomes" id="UP000220158"/>
    </source>
</evidence>
<dbReference type="AlphaFoldDB" id="A0A1J1HC58"/>
<protein>
    <submittedName>
        <fullName evidence="1">Uncharacterized protein</fullName>
    </submittedName>
</protein>
<proteinExistence type="predicted"/>
<organism evidence="1 2">
    <name type="scientific">Plasmodium relictum</name>
    <dbReference type="NCBI Taxonomy" id="85471"/>
    <lineage>
        <taxon>Eukaryota</taxon>
        <taxon>Sar</taxon>
        <taxon>Alveolata</taxon>
        <taxon>Apicomplexa</taxon>
        <taxon>Aconoidasida</taxon>
        <taxon>Haemosporida</taxon>
        <taxon>Plasmodiidae</taxon>
        <taxon>Plasmodium</taxon>
        <taxon>Plasmodium (Haemamoeba)</taxon>
    </lineage>
</organism>
<dbReference type="EMBL" id="LN835309">
    <property type="protein sequence ID" value="CRH02887.1"/>
    <property type="molecule type" value="Genomic_DNA"/>
</dbReference>
<name>A0A1J1HC58_PLARL</name>
<dbReference type="GeneID" id="39739054"/>
<keyword evidence="2" id="KW-1185">Reference proteome</keyword>
<accession>A0A1J1HC58</accession>
<gene>
    <name evidence="1" type="ORF">PRELSG_1462200</name>
</gene>
<dbReference type="OrthoDB" id="295715at2759"/>
<dbReference type="KEGG" id="prel:PRELSG_1462200"/>
<sequence length="239" mass="27687">MCDKNFHLIKDLKPFLSNLSIQCLIIKYIDDPPDHINNIIKYHYQIADISGSVILCIPHTFIQEELNKNNIDILGDDMEDLVDSYNNINLNINENQMNINEKKYIYDINKKSNNSKTLKYFFKVGDILNIYGAVTTWSMGKMVIMPNTRIKKNSYEIKGSIYKVGFFNMNINTEPNVSNLITSTTEKKYQIEENISNNSNRNYNISKNTEKNNYIGDFPGNSKVSKYDIIPLLDDKNIL</sequence>
<dbReference type="OMA" id="MGKMVIM"/>
<dbReference type="Proteomes" id="UP000220158">
    <property type="component" value="Chromosome 14"/>
</dbReference>
<reference evidence="1 2" key="1">
    <citation type="submission" date="2015-04" db="EMBL/GenBank/DDBJ databases">
        <authorList>
            <consortium name="Pathogen Informatics"/>
        </authorList>
    </citation>
    <scope>NUCLEOTIDE SEQUENCE [LARGE SCALE GENOMIC DNA]</scope>
    <source>
        <strain evidence="1 2">SGS1</strain>
    </source>
</reference>